<comment type="caution">
    <text evidence="3">The sequence shown here is derived from an EMBL/GenBank/DDBJ whole genome shotgun (WGS) entry which is preliminary data.</text>
</comment>
<dbReference type="GO" id="GO:0007160">
    <property type="term" value="P:cell-matrix adhesion"/>
    <property type="evidence" value="ECO:0007669"/>
    <property type="project" value="TreeGrafter"/>
</dbReference>
<dbReference type="GO" id="GO:0007399">
    <property type="term" value="P:nervous system development"/>
    <property type="evidence" value="ECO:0007669"/>
    <property type="project" value="TreeGrafter"/>
</dbReference>
<name>A0A2G8LKT1_STIJA</name>
<evidence type="ECO:0000256" key="1">
    <source>
        <dbReference type="ARBA" id="ARBA00022737"/>
    </source>
</evidence>
<feature type="domain" description="Fibronectin type-III" evidence="2">
    <location>
        <begin position="133"/>
        <end position="225"/>
    </location>
</feature>
<dbReference type="Pfam" id="PF00041">
    <property type="entry name" value="fn3"/>
    <property type="match status" value="3"/>
</dbReference>
<dbReference type="GO" id="GO:0043394">
    <property type="term" value="F:proteoglycan binding"/>
    <property type="evidence" value="ECO:0007669"/>
    <property type="project" value="TreeGrafter"/>
</dbReference>
<dbReference type="InterPro" id="IPR003961">
    <property type="entry name" value="FN3_dom"/>
</dbReference>
<dbReference type="InterPro" id="IPR050991">
    <property type="entry name" value="ECM_Regulatory_Proteins"/>
</dbReference>
<reference evidence="3 4" key="1">
    <citation type="journal article" date="2017" name="PLoS Biol.">
        <title>The sea cucumber genome provides insights into morphological evolution and visceral regeneration.</title>
        <authorList>
            <person name="Zhang X."/>
            <person name="Sun L."/>
            <person name="Yuan J."/>
            <person name="Sun Y."/>
            <person name="Gao Y."/>
            <person name="Zhang L."/>
            <person name="Li S."/>
            <person name="Dai H."/>
            <person name="Hamel J.F."/>
            <person name="Liu C."/>
            <person name="Yu Y."/>
            <person name="Liu S."/>
            <person name="Lin W."/>
            <person name="Guo K."/>
            <person name="Jin S."/>
            <person name="Xu P."/>
            <person name="Storey K.B."/>
            <person name="Huan P."/>
            <person name="Zhang T."/>
            <person name="Zhou Y."/>
            <person name="Zhang J."/>
            <person name="Lin C."/>
            <person name="Li X."/>
            <person name="Xing L."/>
            <person name="Huo D."/>
            <person name="Sun M."/>
            <person name="Wang L."/>
            <person name="Mercier A."/>
            <person name="Li F."/>
            <person name="Yang H."/>
            <person name="Xiang J."/>
        </authorList>
    </citation>
    <scope>NUCLEOTIDE SEQUENCE [LARGE SCALE GENOMIC DNA]</scope>
    <source>
        <strain evidence="3">Shaxun</strain>
        <tissue evidence="3">Muscle</tissue>
    </source>
</reference>
<dbReference type="Proteomes" id="UP000230750">
    <property type="component" value="Unassembled WGS sequence"/>
</dbReference>
<protein>
    <submittedName>
        <fullName evidence="3">Putative fibronectin-like</fullName>
    </submittedName>
</protein>
<dbReference type="Gene3D" id="2.60.40.10">
    <property type="entry name" value="Immunoglobulins"/>
    <property type="match status" value="5"/>
</dbReference>
<gene>
    <name evidence="3" type="ORF">BSL78_02253</name>
</gene>
<dbReference type="SMART" id="SM00060">
    <property type="entry name" value="FN3"/>
    <property type="match status" value="5"/>
</dbReference>
<dbReference type="PANTHER" id="PTHR46708:SF7">
    <property type="entry name" value="FIBRONECTIN TYPE-III DOMAIN-CONTAINING PROTEIN"/>
    <property type="match status" value="1"/>
</dbReference>
<dbReference type="CDD" id="cd00063">
    <property type="entry name" value="FN3"/>
    <property type="match status" value="3"/>
</dbReference>
<evidence type="ECO:0000313" key="4">
    <source>
        <dbReference type="Proteomes" id="UP000230750"/>
    </source>
</evidence>
<dbReference type="EMBL" id="MRZV01000046">
    <property type="protein sequence ID" value="PIK60853.1"/>
    <property type="molecule type" value="Genomic_DNA"/>
</dbReference>
<dbReference type="GO" id="GO:0005201">
    <property type="term" value="F:extracellular matrix structural constituent"/>
    <property type="evidence" value="ECO:0007669"/>
    <property type="project" value="TreeGrafter"/>
</dbReference>
<accession>A0A2G8LKT1</accession>
<dbReference type="GO" id="GO:0007044">
    <property type="term" value="P:cell-substrate junction assembly"/>
    <property type="evidence" value="ECO:0007669"/>
    <property type="project" value="TreeGrafter"/>
</dbReference>
<feature type="domain" description="Fibronectin type-III" evidence="2">
    <location>
        <begin position="44"/>
        <end position="131"/>
    </location>
</feature>
<dbReference type="InterPro" id="IPR036116">
    <property type="entry name" value="FN3_sf"/>
</dbReference>
<dbReference type="PROSITE" id="PS50853">
    <property type="entry name" value="FN3"/>
    <property type="match status" value="3"/>
</dbReference>
<dbReference type="GO" id="GO:0005178">
    <property type="term" value="F:integrin binding"/>
    <property type="evidence" value="ECO:0007669"/>
    <property type="project" value="TreeGrafter"/>
</dbReference>
<dbReference type="STRING" id="307972.A0A2G8LKT1"/>
<dbReference type="PANTHER" id="PTHR46708">
    <property type="entry name" value="TENASCIN"/>
    <property type="match status" value="1"/>
</dbReference>
<dbReference type="SUPFAM" id="SSF49265">
    <property type="entry name" value="Fibronectin type III"/>
    <property type="match status" value="3"/>
</dbReference>
<keyword evidence="1" id="KW-0677">Repeat</keyword>
<proteinExistence type="predicted"/>
<evidence type="ECO:0000313" key="3">
    <source>
        <dbReference type="EMBL" id="PIK60853.1"/>
    </source>
</evidence>
<keyword evidence="4" id="KW-1185">Reference proteome</keyword>
<sequence length="465" mass="50367">MFTELFQNLIPATAYSLQIDVIQDGNNIPQSFVGPEVVYTRPFPPELAVITQTGLDSVRFEWTPPTTGNFDGYVVVLNMEQTTYLDSNTMFFDVSGLQAGVEYDFGVYTYVGPTDQQIWSDLGPTDFVPLADIDGNVQIDSITSSSLNVLWDAYQNAMTYFITLVDENNQVVGLQQLDGTATQFSFTGLDPSTFYEARVEVFIDNQAFYAGESNARTLPVGTPSGVVNVQSTTTDSITVGFTEIPGATSYQIIYTDNLGVTRTLTSFTGSPFTIPNLSASTDYNIQVNSIVQGATELVGNTQGRTADANANINPAVTNVGTSSFTITWEDITNLGFTSYQVTYVNENGVSMTVTVPAIPGQNPTSILQGLNSGQQHDVTITGTRNGQTVDLSMLVQFTEPLPPREATFMQIAGTTNVLVSWTPPTGDVTNYVITYTVDGTTMQEILDSTTTSTIISNFVQGQSQI</sequence>
<organism evidence="3 4">
    <name type="scientific">Stichopus japonicus</name>
    <name type="common">Sea cucumber</name>
    <dbReference type="NCBI Taxonomy" id="307972"/>
    <lineage>
        <taxon>Eukaryota</taxon>
        <taxon>Metazoa</taxon>
        <taxon>Echinodermata</taxon>
        <taxon>Eleutherozoa</taxon>
        <taxon>Echinozoa</taxon>
        <taxon>Holothuroidea</taxon>
        <taxon>Aspidochirotacea</taxon>
        <taxon>Aspidochirotida</taxon>
        <taxon>Stichopodidae</taxon>
        <taxon>Apostichopus</taxon>
    </lineage>
</organism>
<dbReference type="InterPro" id="IPR013783">
    <property type="entry name" value="Ig-like_fold"/>
</dbReference>
<evidence type="ECO:0000259" key="2">
    <source>
        <dbReference type="PROSITE" id="PS50853"/>
    </source>
</evidence>
<dbReference type="GO" id="GO:0007507">
    <property type="term" value="P:heart development"/>
    <property type="evidence" value="ECO:0007669"/>
    <property type="project" value="TreeGrafter"/>
</dbReference>
<feature type="domain" description="Fibronectin type-III" evidence="2">
    <location>
        <begin position="310"/>
        <end position="403"/>
    </location>
</feature>
<dbReference type="AlphaFoldDB" id="A0A2G8LKT1"/>
<dbReference type="OrthoDB" id="9927686at2759"/>